<sequence>MQDKLVRIGVFYDGNYFLQVSNYYAYGHSRKRRISISGLHEFIRDQVAEEEGLDPRLCKIVDAHYFRGRLNAYDASQRGDTLYWDRVFDDILMSEGVTTHYLPVRTTPDGYKQERGIDVWLALEAFEQAFYKRFDVLVLISSDGDYVPLVRKVNTLGTRVMALTWEFEYTTDNGQRMTTRPSQDLLAEVTYPLAMHGIIDQRLARHDAAIQRLFVQPDQKRTTTSQPVEYDDDQEDNVGNSSSHGEGEIMSLKNGYGFIKFPPNNLFFHFTNVIDTDFNELRVGDRVEFDIDRDDEGNDIAKAVKVL</sequence>
<name>A0A839GL14_9BACT</name>
<dbReference type="InterPro" id="IPR047140">
    <property type="entry name" value="LabA"/>
</dbReference>
<dbReference type="GO" id="GO:0004540">
    <property type="term" value="F:RNA nuclease activity"/>
    <property type="evidence" value="ECO:0007669"/>
    <property type="project" value="InterPro"/>
</dbReference>
<keyword evidence="4" id="KW-1185">Reference proteome</keyword>
<evidence type="ECO:0000259" key="2">
    <source>
        <dbReference type="PROSITE" id="PS51857"/>
    </source>
</evidence>
<dbReference type="PANTHER" id="PTHR35458">
    <property type="entry name" value="SLR0755 PROTEIN"/>
    <property type="match status" value="1"/>
</dbReference>
<dbReference type="RefSeq" id="WP_066835788.1">
    <property type="nucleotide sequence ID" value="NZ_JACJIQ010000021.1"/>
</dbReference>
<gene>
    <name evidence="3" type="ORF">FHS90_004105</name>
</gene>
<organism evidence="3 4">
    <name type="scientific">Rufibacter quisquiliarum</name>
    <dbReference type="NCBI Taxonomy" id="1549639"/>
    <lineage>
        <taxon>Bacteria</taxon>
        <taxon>Pseudomonadati</taxon>
        <taxon>Bacteroidota</taxon>
        <taxon>Cytophagia</taxon>
        <taxon>Cytophagales</taxon>
        <taxon>Hymenobacteraceae</taxon>
        <taxon>Rufibacter</taxon>
    </lineage>
</organism>
<reference evidence="3 4" key="1">
    <citation type="submission" date="2020-08" db="EMBL/GenBank/DDBJ databases">
        <title>Genomic Encyclopedia of Type Strains, Phase IV (KMG-IV): sequencing the most valuable type-strain genomes for metagenomic binning, comparative biology and taxonomic classification.</title>
        <authorList>
            <person name="Goeker M."/>
        </authorList>
    </citation>
    <scope>NUCLEOTIDE SEQUENCE [LARGE SCALE GENOMIC DNA]</scope>
    <source>
        <strain evidence="3 4">DSM 29854</strain>
    </source>
</reference>
<protein>
    <submittedName>
        <fullName evidence="3">Cold shock CspA family protein</fullName>
    </submittedName>
</protein>
<feature type="region of interest" description="Disordered" evidence="1">
    <location>
        <begin position="219"/>
        <end position="246"/>
    </location>
</feature>
<dbReference type="SUPFAM" id="SSF50249">
    <property type="entry name" value="Nucleic acid-binding proteins"/>
    <property type="match status" value="1"/>
</dbReference>
<comment type="caution">
    <text evidence="3">The sequence shown here is derived from an EMBL/GenBank/DDBJ whole genome shotgun (WGS) entry which is preliminary data.</text>
</comment>
<feature type="domain" description="CSD" evidence="2">
    <location>
        <begin position="242"/>
        <end position="306"/>
    </location>
</feature>
<proteinExistence type="predicted"/>
<dbReference type="PROSITE" id="PS51857">
    <property type="entry name" value="CSD_2"/>
    <property type="match status" value="1"/>
</dbReference>
<dbReference type="Gene3D" id="2.40.50.140">
    <property type="entry name" value="Nucleic acid-binding proteins"/>
    <property type="match status" value="1"/>
</dbReference>
<dbReference type="EMBL" id="JACJIQ010000021">
    <property type="protein sequence ID" value="MBA9079370.1"/>
    <property type="molecule type" value="Genomic_DNA"/>
</dbReference>
<evidence type="ECO:0000313" key="3">
    <source>
        <dbReference type="EMBL" id="MBA9079370.1"/>
    </source>
</evidence>
<dbReference type="InterPro" id="IPR012340">
    <property type="entry name" value="NA-bd_OB-fold"/>
</dbReference>
<dbReference type="InterPro" id="IPR021139">
    <property type="entry name" value="NYN"/>
</dbReference>
<dbReference type="InterPro" id="IPR002059">
    <property type="entry name" value="CSP_DNA-bd"/>
</dbReference>
<evidence type="ECO:0000256" key="1">
    <source>
        <dbReference type="SAM" id="MobiDB-lite"/>
    </source>
</evidence>
<dbReference type="Pfam" id="PF01936">
    <property type="entry name" value="NYN"/>
    <property type="match status" value="1"/>
</dbReference>
<dbReference type="AlphaFoldDB" id="A0A839GL14"/>
<accession>A0A839GL14</accession>
<evidence type="ECO:0000313" key="4">
    <source>
        <dbReference type="Proteomes" id="UP000563094"/>
    </source>
</evidence>
<dbReference type="Pfam" id="PF00313">
    <property type="entry name" value="CSD"/>
    <property type="match status" value="1"/>
</dbReference>
<dbReference type="PANTHER" id="PTHR35458:SF8">
    <property type="entry name" value="SLR0650 PROTEIN"/>
    <property type="match status" value="1"/>
</dbReference>
<dbReference type="GO" id="GO:0003676">
    <property type="term" value="F:nucleic acid binding"/>
    <property type="evidence" value="ECO:0007669"/>
    <property type="project" value="InterPro"/>
</dbReference>
<dbReference type="Proteomes" id="UP000563094">
    <property type="component" value="Unassembled WGS sequence"/>
</dbReference>
<dbReference type="Gene3D" id="3.40.50.1010">
    <property type="entry name" value="5'-nuclease"/>
    <property type="match status" value="1"/>
</dbReference>